<dbReference type="SMART" id="SM00369">
    <property type="entry name" value="LRR_TYP"/>
    <property type="match status" value="4"/>
</dbReference>
<feature type="domain" description="LRRCT" evidence="6">
    <location>
        <begin position="264"/>
        <end position="311"/>
    </location>
</feature>
<keyword evidence="3" id="KW-0677">Repeat</keyword>
<organism evidence="7 8">
    <name type="scientific">Falco tinnunculus</name>
    <name type="common">Common kestrel</name>
    <dbReference type="NCBI Taxonomy" id="100819"/>
    <lineage>
        <taxon>Eukaryota</taxon>
        <taxon>Metazoa</taxon>
        <taxon>Chordata</taxon>
        <taxon>Craniata</taxon>
        <taxon>Vertebrata</taxon>
        <taxon>Euteleostomi</taxon>
        <taxon>Archelosauria</taxon>
        <taxon>Archosauria</taxon>
        <taxon>Dinosauria</taxon>
        <taxon>Saurischia</taxon>
        <taxon>Theropoda</taxon>
        <taxon>Coelurosauria</taxon>
        <taxon>Aves</taxon>
        <taxon>Neognathae</taxon>
        <taxon>Neoaves</taxon>
        <taxon>Telluraves</taxon>
        <taxon>Australaves</taxon>
        <taxon>Falconiformes</taxon>
        <taxon>Falconidae</taxon>
        <taxon>Falco</taxon>
    </lineage>
</organism>
<evidence type="ECO:0000256" key="5">
    <source>
        <dbReference type="SAM" id="Phobius"/>
    </source>
</evidence>
<dbReference type="InterPro" id="IPR000483">
    <property type="entry name" value="Cys-rich_flank_reg_C"/>
</dbReference>
<dbReference type="PANTHER" id="PTHR31450">
    <property type="entry name" value="LEUCINE-RICH REPEAT-CONTAINING PROTEIN 19 LRRC19 FAMILY MEMBER"/>
    <property type="match status" value="1"/>
</dbReference>
<feature type="transmembrane region" description="Helical" evidence="5">
    <location>
        <begin position="345"/>
        <end position="366"/>
    </location>
</feature>
<dbReference type="SMART" id="SM00082">
    <property type="entry name" value="LRRCT"/>
    <property type="match status" value="1"/>
</dbReference>
<evidence type="ECO:0000259" key="6">
    <source>
        <dbReference type="SMART" id="SM00082"/>
    </source>
</evidence>
<dbReference type="SUPFAM" id="SSF52058">
    <property type="entry name" value="L domain-like"/>
    <property type="match status" value="1"/>
</dbReference>
<dbReference type="OrthoDB" id="676979at2759"/>
<dbReference type="Proteomes" id="UP000694562">
    <property type="component" value="Unplaced"/>
</dbReference>
<dbReference type="Ensembl" id="ENSFTIT00000023741.1">
    <property type="protein sequence ID" value="ENSFTIP00000022802.1"/>
    <property type="gene ID" value="ENSFTIG00000014688.1"/>
</dbReference>
<evidence type="ECO:0000313" key="8">
    <source>
        <dbReference type="Proteomes" id="UP000694562"/>
    </source>
</evidence>
<keyword evidence="5" id="KW-1133">Transmembrane helix</keyword>
<accession>A0A8C4V980</accession>
<evidence type="ECO:0000313" key="7">
    <source>
        <dbReference type="Ensembl" id="ENSFTIP00000022802.1"/>
    </source>
</evidence>
<dbReference type="AlphaFoldDB" id="A0A8C4V980"/>
<evidence type="ECO:0000256" key="1">
    <source>
        <dbReference type="ARBA" id="ARBA00022614"/>
    </source>
</evidence>
<keyword evidence="1" id="KW-0433">Leucine-rich repeat</keyword>
<feature type="region of interest" description="Disordered" evidence="4">
    <location>
        <begin position="1"/>
        <end position="77"/>
    </location>
</feature>
<dbReference type="Gene3D" id="3.80.10.10">
    <property type="entry name" value="Ribonuclease Inhibitor"/>
    <property type="match status" value="1"/>
</dbReference>
<dbReference type="InterPro" id="IPR001611">
    <property type="entry name" value="Leu-rich_rpt"/>
</dbReference>
<proteinExistence type="predicted"/>
<dbReference type="PROSITE" id="PS51450">
    <property type="entry name" value="LRR"/>
    <property type="match status" value="1"/>
</dbReference>
<dbReference type="InterPro" id="IPR003591">
    <property type="entry name" value="Leu-rich_rpt_typical-subtyp"/>
</dbReference>
<protein>
    <recommendedName>
        <fullName evidence="6">LRRCT domain-containing protein</fullName>
    </recommendedName>
</protein>
<keyword evidence="2" id="KW-0732">Signal</keyword>
<dbReference type="Pfam" id="PF15176">
    <property type="entry name" value="LRR19-TM"/>
    <property type="match status" value="1"/>
</dbReference>
<evidence type="ECO:0000256" key="2">
    <source>
        <dbReference type="ARBA" id="ARBA00022729"/>
    </source>
</evidence>
<dbReference type="OMA" id="HPLQQWL"/>
<dbReference type="InterPro" id="IPR032675">
    <property type="entry name" value="LRR_dom_sf"/>
</dbReference>
<reference evidence="7" key="2">
    <citation type="submission" date="2025-09" db="UniProtKB">
        <authorList>
            <consortium name="Ensembl"/>
        </authorList>
    </citation>
    <scope>IDENTIFICATION</scope>
</reference>
<reference evidence="7" key="1">
    <citation type="submission" date="2025-08" db="UniProtKB">
        <authorList>
            <consortium name="Ensembl"/>
        </authorList>
    </citation>
    <scope>IDENTIFICATION</scope>
</reference>
<evidence type="ECO:0000256" key="3">
    <source>
        <dbReference type="ARBA" id="ARBA00022737"/>
    </source>
</evidence>
<sequence length="453" mass="49418">MAQGCPLPAPQPLLALSPTRVPPVAPRGHRAGAGGRWWPRRQQVGGGGARQLMCNPHRHLSPARRPRVAAGPRRRPRRLPVSWSQMAPACLLGICSLLGAWSVVMGHPCSLDHQGRADCSRKSLLHSPSSLPSNITSLDLSFNSLVMPHHRTLLMHFPSLHSLNLSSNALLVLSPAVFSNLEALRLLDLSSCSIAYLHTDSFKGLGNLHTLLLRNNSLQELEVPFFLPLKALFHLDLQHNVLVSVDALSLELMEAVPQVRLEGNPWVCNCTAYPLQQWLQRRQAVQVTCASPPGLRGRELAALDPRDLGCRMKQRFPRGVSTARQIPVTHSNTTTPPAGKGGRSWPYLVGFLVAAIVISILIALGAKCKLFHKNFASYRHRPLPETSSIGGSPMEDGSGWDRVSSGGGACERHPVPGAADLQAEDDDGFIEDNYIQPSEQLPGEEERESHLSI</sequence>
<dbReference type="PANTHER" id="PTHR31450:SF3">
    <property type="entry name" value="TYPE III ENDOSOME MEMBRANE PROTEIN TEMP"/>
    <property type="match status" value="1"/>
</dbReference>
<feature type="compositionally biased region" description="Basic residues" evidence="4">
    <location>
        <begin position="56"/>
        <end position="77"/>
    </location>
</feature>
<evidence type="ECO:0000256" key="4">
    <source>
        <dbReference type="SAM" id="MobiDB-lite"/>
    </source>
</evidence>
<dbReference type="Pfam" id="PF13855">
    <property type="entry name" value="LRR_8"/>
    <property type="match status" value="1"/>
</dbReference>
<keyword evidence="5" id="KW-0472">Membrane</keyword>
<keyword evidence="8" id="KW-1185">Reference proteome</keyword>
<feature type="region of interest" description="Disordered" evidence="4">
    <location>
        <begin position="382"/>
        <end position="453"/>
    </location>
</feature>
<name>A0A8C4V980_FALTI</name>
<keyword evidence="5" id="KW-0812">Transmembrane</keyword>